<evidence type="ECO:0000313" key="8">
    <source>
        <dbReference type="EMBL" id="SEL84908.1"/>
    </source>
</evidence>
<dbReference type="SUPFAM" id="SSF51126">
    <property type="entry name" value="Pectin lyase-like"/>
    <property type="match status" value="1"/>
</dbReference>
<evidence type="ECO:0000256" key="2">
    <source>
        <dbReference type="ARBA" id="ARBA00004442"/>
    </source>
</evidence>
<evidence type="ECO:0000256" key="4">
    <source>
        <dbReference type="ARBA" id="ARBA00022525"/>
    </source>
</evidence>
<name>A0A1H7TJP5_9SPHI</name>
<gene>
    <name evidence="8" type="ORF">SAMN05421740_111104</name>
</gene>
<dbReference type="InterPro" id="IPR011050">
    <property type="entry name" value="Pectin_lyase_fold/virulence"/>
</dbReference>
<accession>A0A1H7TJP5</accession>
<reference evidence="9" key="1">
    <citation type="submission" date="2016-10" db="EMBL/GenBank/DDBJ databases">
        <authorList>
            <person name="Varghese N."/>
            <person name="Submissions S."/>
        </authorList>
    </citation>
    <scope>NUCLEOTIDE SEQUENCE [LARGE SCALE GENOMIC DNA]</scope>
    <source>
        <strain evidence="9">Jip14</strain>
    </source>
</reference>
<evidence type="ECO:0000256" key="5">
    <source>
        <dbReference type="ARBA" id="ARBA00022729"/>
    </source>
</evidence>
<keyword evidence="7" id="KW-0998">Cell outer membrane</keyword>
<comment type="subcellular location">
    <subcellularLocation>
        <location evidence="1">Cell envelope</location>
    </subcellularLocation>
    <subcellularLocation>
        <location evidence="2">Cell outer membrane</location>
    </subcellularLocation>
    <subcellularLocation>
        <location evidence="3">Secreted</location>
    </subcellularLocation>
</comment>
<dbReference type="EMBL" id="FNZR01000011">
    <property type="protein sequence ID" value="SEL84908.1"/>
    <property type="molecule type" value="Genomic_DNA"/>
</dbReference>
<sequence>MALHLSDGSRQAIKAGFSVLLRLLLSFAVYGVHARPSPTLHDVKGDGRSGNIDPDGNNILYVNRNASDSNGRGNSWGNAILELADALRWARERWGTAGAGAPWNETKPLQIWVAAGVYKPLYHAGDGQYTIDGGRDNAFVLVPYVKVYGGFPVDTVVADTGLESRDWNANRTILSGDFNNDDQYDEAVGWVVGGNEENAYHVVVSAGAVGTAVLDGFTVTGGNADGNGRTVLQVNRSHINRTQGGGIVNQDTAPILANLIINGNSTVGSGGGMDNCRSSPVLTNVTISGNLANHGGGMANAFHAAPILADVTIASNSAVNDGGGIYSTDTACPVLNGVIISNNLAGGCGGGMSIHTDAGPVLTDVSISGNVAEKGGGLFNASNASLRLTNVAIKDNSAANGGGIYVTDPSASMALAGVIIEGNSALNDDGDTAVIGNPDTAASSVHCRNR</sequence>
<keyword evidence="6" id="KW-0472">Membrane</keyword>
<evidence type="ECO:0000313" key="9">
    <source>
        <dbReference type="Proteomes" id="UP000198916"/>
    </source>
</evidence>
<evidence type="ECO:0000256" key="3">
    <source>
        <dbReference type="ARBA" id="ARBA00004613"/>
    </source>
</evidence>
<dbReference type="GO" id="GO:0009279">
    <property type="term" value="C:cell outer membrane"/>
    <property type="evidence" value="ECO:0007669"/>
    <property type="project" value="UniProtKB-SubCell"/>
</dbReference>
<dbReference type="GO" id="GO:0005576">
    <property type="term" value="C:extracellular region"/>
    <property type="evidence" value="ECO:0007669"/>
    <property type="project" value="UniProtKB-SubCell"/>
</dbReference>
<protein>
    <submittedName>
        <fullName evidence="8">Polymorphic outer membrane protein repeat-containing protein</fullName>
    </submittedName>
</protein>
<dbReference type="InterPro" id="IPR003368">
    <property type="entry name" value="POMP_repeat"/>
</dbReference>
<dbReference type="InterPro" id="IPR006626">
    <property type="entry name" value="PbH1"/>
</dbReference>
<evidence type="ECO:0000256" key="7">
    <source>
        <dbReference type="ARBA" id="ARBA00023237"/>
    </source>
</evidence>
<dbReference type="STRING" id="332977.SAMN05421740_111104"/>
<organism evidence="8 9">
    <name type="scientific">Parapedobacter koreensis</name>
    <dbReference type="NCBI Taxonomy" id="332977"/>
    <lineage>
        <taxon>Bacteria</taxon>
        <taxon>Pseudomonadati</taxon>
        <taxon>Bacteroidota</taxon>
        <taxon>Sphingobacteriia</taxon>
        <taxon>Sphingobacteriales</taxon>
        <taxon>Sphingobacteriaceae</taxon>
        <taxon>Parapedobacter</taxon>
    </lineage>
</organism>
<evidence type="ECO:0000256" key="6">
    <source>
        <dbReference type="ARBA" id="ARBA00023136"/>
    </source>
</evidence>
<keyword evidence="5" id="KW-0732">Signal</keyword>
<dbReference type="Proteomes" id="UP000198916">
    <property type="component" value="Unassembled WGS sequence"/>
</dbReference>
<proteinExistence type="predicted"/>
<keyword evidence="9" id="KW-1185">Reference proteome</keyword>
<dbReference type="NCBIfam" id="TIGR01376">
    <property type="entry name" value="POMP_repeat"/>
    <property type="match status" value="1"/>
</dbReference>
<dbReference type="AlphaFoldDB" id="A0A1H7TJP5"/>
<keyword evidence="4" id="KW-0964">Secreted</keyword>
<dbReference type="SMART" id="SM00710">
    <property type="entry name" value="PbH1"/>
    <property type="match status" value="5"/>
</dbReference>
<evidence type="ECO:0000256" key="1">
    <source>
        <dbReference type="ARBA" id="ARBA00004196"/>
    </source>
</evidence>